<keyword evidence="5" id="KW-0206">Cytoskeleton</keyword>
<evidence type="ECO:0000256" key="4">
    <source>
        <dbReference type="ARBA" id="ARBA00022490"/>
    </source>
</evidence>
<evidence type="ECO:0000256" key="5">
    <source>
        <dbReference type="ARBA" id="ARBA00023212"/>
    </source>
</evidence>
<dbReference type="eggNOG" id="ENOG502QPZT">
    <property type="taxonomic scope" value="Eukaryota"/>
</dbReference>
<evidence type="ECO:0000256" key="1">
    <source>
        <dbReference type="ARBA" id="ARBA00004245"/>
    </source>
</evidence>
<dbReference type="PANTHER" id="PTHR46321">
    <property type="entry name" value="KIF1-BINDING PROTEIN"/>
    <property type="match status" value="1"/>
</dbReference>
<dbReference type="STRING" id="431595.K3WQQ2"/>
<accession>K3WQQ2</accession>
<evidence type="ECO:0000313" key="7">
    <source>
        <dbReference type="Proteomes" id="UP000019132"/>
    </source>
</evidence>
<dbReference type="PANTHER" id="PTHR46321:SF1">
    <property type="entry name" value="KIF-BINDING PROTEIN"/>
    <property type="match status" value="1"/>
</dbReference>
<dbReference type="OMA" id="TIMSECA"/>
<protein>
    <recommendedName>
        <fullName evidence="3">KIF-binding protein</fullName>
    </recommendedName>
</protein>
<keyword evidence="7" id="KW-1185">Reference proteome</keyword>
<dbReference type="VEuPathDB" id="FungiDB:PYU1_G007278"/>
<dbReference type="AlphaFoldDB" id="K3WQQ2"/>
<reference evidence="7" key="2">
    <citation type="submission" date="2010-04" db="EMBL/GenBank/DDBJ databases">
        <authorList>
            <person name="Buell R."/>
            <person name="Hamilton J."/>
            <person name="Hostetler J."/>
        </authorList>
    </citation>
    <scope>NUCLEOTIDE SEQUENCE [LARGE SCALE GENOMIC DNA]</scope>
    <source>
        <strain evidence="7">DAOM:BR144</strain>
    </source>
</reference>
<evidence type="ECO:0000256" key="3">
    <source>
        <dbReference type="ARBA" id="ARBA00016840"/>
    </source>
</evidence>
<name>K3WQQ2_GLOUD</name>
<dbReference type="HOGENOM" id="CLU_028944_0_0_1"/>
<keyword evidence="4" id="KW-0963">Cytoplasm</keyword>
<evidence type="ECO:0000256" key="2">
    <source>
        <dbReference type="ARBA" id="ARBA00010305"/>
    </source>
</evidence>
<dbReference type="Proteomes" id="UP000019132">
    <property type="component" value="Unassembled WGS sequence"/>
</dbReference>
<dbReference type="Pfam" id="PF12309">
    <property type="entry name" value="KBP_C"/>
    <property type="match status" value="1"/>
</dbReference>
<sequence>MPEDFAAILQFVDDVAAEPSPETAPYALHYRVLEILQKLLSTPISPLEAAVANAKIGATFLHVEEPHKLRDDNEKPWAKYDVDELLQSMDLENTHLLNQLGILWSNRTHPARALCYFQACEEFCASVQPTAHANDNSKDRFLEVRTHATFYLAQVYMSLQLSDESAQYCLTTLELQLGALLSKRAAGAGNDGDDIVDGVHEWVKNCLRLAKYYLGVEHLKDAATCLFACEYLLHTVHHLQDTAGDKSEDGNEKLRVQHAEICLSWAKVHQLVLKSAQFRDEESSLAEEEADAGSATQSLERTRLALCKERDNNENPTSLSPSGMEYVPIDTISTFEAARTVFKLGMRACETAKQVFVLNGFVTQHVRVSQLESQLYKRLVHFESDRKRQIAMELRRLNLLTALLAEELNPDAYAALLQELNYECAEIAASIFDLKQDKNGGADDKTNVYALKAIHFYQQYLLLFYPAPDAGNKSQRTLPSGKAAVRLPPSAMTPSEFRSVLLGYFGLARVCGRVQFPSDKQKTVLFWKQSLEYHESVIELVHKYEEQSAKQTRPMDGDGETLRQLFDAELHICREMAELLPEKINQLVYNGKVL</sequence>
<comment type="similarity">
    <text evidence="2">Belongs to the KIF-binding protein family.</text>
</comment>
<reference evidence="6" key="3">
    <citation type="submission" date="2015-02" db="UniProtKB">
        <authorList>
            <consortium name="EnsemblProtists"/>
        </authorList>
    </citation>
    <scope>IDENTIFICATION</scope>
    <source>
        <strain evidence="6">DAOM BR144</strain>
    </source>
</reference>
<dbReference type="EMBL" id="GL376629">
    <property type="status" value="NOT_ANNOTATED_CDS"/>
    <property type="molecule type" value="Genomic_DNA"/>
</dbReference>
<dbReference type="GO" id="GO:0005856">
    <property type="term" value="C:cytoskeleton"/>
    <property type="evidence" value="ECO:0007669"/>
    <property type="project" value="UniProtKB-SubCell"/>
</dbReference>
<organism evidence="6 7">
    <name type="scientific">Globisporangium ultimum (strain ATCC 200006 / CBS 805.95 / DAOM BR144)</name>
    <name type="common">Pythium ultimum</name>
    <dbReference type="NCBI Taxonomy" id="431595"/>
    <lineage>
        <taxon>Eukaryota</taxon>
        <taxon>Sar</taxon>
        <taxon>Stramenopiles</taxon>
        <taxon>Oomycota</taxon>
        <taxon>Peronosporomycetes</taxon>
        <taxon>Pythiales</taxon>
        <taxon>Pythiaceae</taxon>
        <taxon>Globisporangium</taxon>
    </lineage>
</organism>
<dbReference type="InParanoid" id="K3WQQ2"/>
<dbReference type="EnsemblProtists" id="PYU1_T007294">
    <property type="protein sequence ID" value="PYU1_T007294"/>
    <property type="gene ID" value="PYU1_G007278"/>
</dbReference>
<dbReference type="InterPro" id="IPR022083">
    <property type="entry name" value="KBP"/>
</dbReference>
<reference evidence="7" key="1">
    <citation type="journal article" date="2010" name="Genome Biol.">
        <title>Genome sequence of the necrotrophic plant pathogen Pythium ultimum reveals original pathogenicity mechanisms and effector repertoire.</title>
        <authorList>
            <person name="Levesque C.A."/>
            <person name="Brouwer H."/>
            <person name="Cano L."/>
            <person name="Hamilton J.P."/>
            <person name="Holt C."/>
            <person name="Huitema E."/>
            <person name="Raffaele S."/>
            <person name="Robideau G.P."/>
            <person name="Thines M."/>
            <person name="Win J."/>
            <person name="Zerillo M.M."/>
            <person name="Beakes G.W."/>
            <person name="Boore J.L."/>
            <person name="Busam D."/>
            <person name="Dumas B."/>
            <person name="Ferriera S."/>
            <person name="Fuerstenberg S.I."/>
            <person name="Gachon C.M."/>
            <person name="Gaulin E."/>
            <person name="Govers F."/>
            <person name="Grenville-Briggs L."/>
            <person name="Horner N."/>
            <person name="Hostetler J."/>
            <person name="Jiang R.H."/>
            <person name="Johnson J."/>
            <person name="Krajaejun T."/>
            <person name="Lin H."/>
            <person name="Meijer H.J."/>
            <person name="Moore B."/>
            <person name="Morris P."/>
            <person name="Phuntmart V."/>
            <person name="Puiu D."/>
            <person name="Shetty J."/>
            <person name="Stajich J.E."/>
            <person name="Tripathy S."/>
            <person name="Wawra S."/>
            <person name="van West P."/>
            <person name="Whitty B.R."/>
            <person name="Coutinho P.M."/>
            <person name="Henrissat B."/>
            <person name="Martin F."/>
            <person name="Thomas P.D."/>
            <person name="Tyler B.M."/>
            <person name="De Vries R.P."/>
            <person name="Kamoun S."/>
            <person name="Yandell M."/>
            <person name="Tisserat N."/>
            <person name="Buell C.R."/>
        </authorList>
    </citation>
    <scope>NUCLEOTIDE SEQUENCE</scope>
    <source>
        <strain evidence="7">DAOM:BR144</strain>
    </source>
</reference>
<comment type="subcellular location">
    <subcellularLocation>
        <location evidence="1">Cytoplasm</location>
        <location evidence="1">Cytoskeleton</location>
    </subcellularLocation>
</comment>
<evidence type="ECO:0000313" key="6">
    <source>
        <dbReference type="EnsemblProtists" id="PYU1_T007294"/>
    </source>
</evidence>
<proteinExistence type="inferred from homology"/>